<feature type="region of interest" description="Disordered" evidence="1">
    <location>
        <begin position="528"/>
        <end position="559"/>
    </location>
</feature>
<proteinExistence type="predicted"/>
<keyword evidence="3" id="KW-1185">Reference proteome</keyword>
<feature type="region of interest" description="Disordered" evidence="1">
    <location>
        <begin position="258"/>
        <end position="298"/>
    </location>
</feature>
<evidence type="ECO:0000313" key="2">
    <source>
        <dbReference type="EMBL" id="KAJ8881567.1"/>
    </source>
</evidence>
<feature type="region of interest" description="Disordered" evidence="1">
    <location>
        <begin position="27"/>
        <end position="49"/>
    </location>
</feature>
<protein>
    <submittedName>
        <fullName evidence="2">Uncharacterized protein</fullName>
    </submittedName>
</protein>
<gene>
    <name evidence="2" type="ORF">PR048_018051</name>
</gene>
<name>A0ABQ9HB66_9NEOP</name>
<evidence type="ECO:0000313" key="3">
    <source>
        <dbReference type="Proteomes" id="UP001159363"/>
    </source>
</evidence>
<feature type="compositionally biased region" description="Basic and acidic residues" evidence="1">
    <location>
        <begin position="286"/>
        <end position="298"/>
    </location>
</feature>
<organism evidence="2 3">
    <name type="scientific">Dryococelus australis</name>
    <dbReference type="NCBI Taxonomy" id="614101"/>
    <lineage>
        <taxon>Eukaryota</taxon>
        <taxon>Metazoa</taxon>
        <taxon>Ecdysozoa</taxon>
        <taxon>Arthropoda</taxon>
        <taxon>Hexapoda</taxon>
        <taxon>Insecta</taxon>
        <taxon>Pterygota</taxon>
        <taxon>Neoptera</taxon>
        <taxon>Polyneoptera</taxon>
        <taxon>Phasmatodea</taxon>
        <taxon>Verophasmatodea</taxon>
        <taxon>Anareolatae</taxon>
        <taxon>Phasmatidae</taxon>
        <taxon>Eurycanthinae</taxon>
        <taxon>Dryococelus</taxon>
    </lineage>
</organism>
<reference evidence="2 3" key="1">
    <citation type="submission" date="2023-02" db="EMBL/GenBank/DDBJ databases">
        <title>LHISI_Scaffold_Assembly.</title>
        <authorList>
            <person name="Stuart O.P."/>
            <person name="Cleave R."/>
            <person name="Magrath M.J.L."/>
            <person name="Mikheyev A.S."/>
        </authorList>
    </citation>
    <scope>NUCLEOTIDE SEQUENCE [LARGE SCALE GENOMIC DNA]</scope>
    <source>
        <strain evidence="2">Daus_M_001</strain>
        <tissue evidence="2">Leg muscle</tissue>
    </source>
</reference>
<comment type="caution">
    <text evidence="2">The sequence shown here is derived from an EMBL/GenBank/DDBJ whole genome shotgun (WGS) entry which is preliminary data.</text>
</comment>
<sequence length="577" mass="63013">MANAVAYCGTCRAVRIGFDVDHNTPVVSGQGSEGHATKETAGGGGEPPLCGNPVRGASHLLAPTRRLAFHCCQTSSPLSFSSILHKYQAKLLIHYTRLCVGRKEVQCRERQWSEEIWAALHRGFESRGGRSEIPEKTCRPAVSSGTIPTYENSDVIPPVIASCSRWWEAGSLTTKPPRPPRSMLPHGVGGCTSGMNTLPCVQSTQNISTAIANQRLVTYFPGSSAANKGQGLFPEARAVNQRMDGSKVVAEGQRAGTITLLSGEKPHSPGTQARDTSLTRSSLHRQHQDGNIARRERRSDEALGVRVPVVFIAPSLLDLGRRYLAMTTPPHFLAEIFKLTGIGLLVSLTQQPIRHKAYPSLSLAQLIRERVPVKGPIYLRVQGQEERERYGPHLHARVVPHRSYAQDVQCFRRNAVPRWLSGGFSRGSPVSPTPSFRRCSALTSDTLIGSQHLAVLPCNELYMLYSRVQRHIGNVYSSTLKELAKFPGLHRPLETSVYTWSTAGAVAFSKGCLRKCEAILWTRGDVADDDSSGSYGPWRPQPPAWQRAPANHKRGGGGKGVHANCIAVREGRAQALD</sequence>
<accession>A0ABQ9HB66</accession>
<feature type="compositionally biased region" description="Polar residues" evidence="1">
    <location>
        <begin position="269"/>
        <end position="281"/>
    </location>
</feature>
<evidence type="ECO:0000256" key="1">
    <source>
        <dbReference type="SAM" id="MobiDB-lite"/>
    </source>
</evidence>
<dbReference type="Proteomes" id="UP001159363">
    <property type="component" value="Chromosome 5"/>
</dbReference>
<dbReference type="EMBL" id="JARBHB010000006">
    <property type="protein sequence ID" value="KAJ8881567.1"/>
    <property type="molecule type" value="Genomic_DNA"/>
</dbReference>